<protein>
    <submittedName>
        <fullName evidence="1">Uncharacterized protein</fullName>
    </submittedName>
</protein>
<proteinExistence type="predicted"/>
<evidence type="ECO:0000313" key="2">
    <source>
        <dbReference type="Proteomes" id="UP000230796"/>
    </source>
</evidence>
<gene>
    <name evidence="1" type="ORF">COT87_02115</name>
</gene>
<dbReference type="AlphaFoldDB" id="A0A2H0VIK7"/>
<feature type="non-terminal residue" evidence="1">
    <location>
        <position position="38"/>
    </location>
</feature>
<name>A0A2H0VIK7_9BACT</name>
<sequence length="38" mass="4366">MLIDTHAHLFWPSYYPVSQDQPGYFDELDAVLARAKVA</sequence>
<organism evidence="1 2">
    <name type="scientific">Candidatus Collierbacteria bacterium CG10_big_fil_rev_8_21_14_0_10_44_9</name>
    <dbReference type="NCBI Taxonomy" id="1974535"/>
    <lineage>
        <taxon>Bacteria</taxon>
        <taxon>Candidatus Collieribacteriota</taxon>
    </lineage>
</organism>
<comment type="caution">
    <text evidence="1">The sequence shown here is derived from an EMBL/GenBank/DDBJ whole genome shotgun (WGS) entry which is preliminary data.</text>
</comment>
<dbReference type="EMBL" id="PFAF01000043">
    <property type="protein sequence ID" value="PIR98932.1"/>
    <property type="molecule type" value="Genomic_DNA"/>
</dbReference>
<evidence type="ECO:0000313" key="1">
    <source>
        <dbReference type="EMBL" id="PIR98932.1"/>
    </source>
</evidence>
<accession>A0A2H0VIK7</accession>
<dbReference type="Proteomes" id="UP000230796">
    <property type="component" value="Unassembled WGS sequence"/>
</dbReference>
<reference evidence="2" key="1">
    <citation type="submission" date="2017-09" db="EMBL/GenBank/DDBJ databases">
        <title>Depth-based differentiation of microbial function through sediment-hosted aquifers and enrichment of novel symbionts in the deep terrestrial subsurface.</title>
        <authorList>
            <person name="Probst A.J."/>
            <person name="Ladd B."/>
            <person name="Jarett J.K."/>
            <person name="Geller-Mcgrath D.E."/>
            <person name="Sieber C.M.K."/>
            <person name="Emerson J.B."/>
            <person name="Anantharaman K."/>
            <person name="Thomas B.C."/>
            <person name="Malmstrom R."/>
            <person name="Stieglmeier M."/>
            <person name="Klingl A."/>
            <person name="Woyke T."/>
            <person name="Ryan C.M."/>
            <person name="Banfield J.F."/>
        </authorList>
    </citation>
    <scope>NUCLEOTIDE SEQUENCE [LARGE SCALE GENOMIC DNA]</scope>
</reference>